<comment type="caution">
    <text evidence="2">The sequence shown here is derived from an EMBL/GenBank/DDBJ whole genome shotgun (WGS) entry which is preliminary data.</text>
</comment>
<keyword evidence="3" id="KW-1185">Reference proteome</keyword>
<name>A0ABR3FCF5_9AGAR</name>
<sequence length="111" mass="12419">MSAIPDIAKLTGPLLLGYLFNYGLYGVLTVQTYIYYNAFPRDPLTFQMLVFGVYLAETIQTIMITWDAFQNFAFGFGDPLALEKIQLIWMDVCVIDGAGEEYPSAVDQTLG</sequence>
<keyword evidence="1" id="KW-0472">Membrane</keyword>
<gene>
    <name evidence="2" type="ORF">V5O48_008982</name>
</gene>
<proteinExistence type="predicted"/>
<feature type="transmembrane region" description="Helical" evidence="1">
    <location>
        <begin position="48"/>
        <end position="66"/>
    </location>
</feature>
<evidence type="ECO:0000256" key="1">
    <source>
        <dbReference type="SAM" id="Phobius"/>
    </source>
</evidence>
<dbReference type="EMBL" id="JBAHYK010000558">
    <property type="protein sequence ID" value="KAL0572991.1"/>
    <property type="molecule type" value="Genomic_DNA"/>
</dbReference>
<organism evidence="2 3">
    <name type="scientific">Marasmius crinis-equi</name>
    <dbReference type="NCBI Taxonomy" id="585013"/>
    <lineage>
        <taxon>Eukaryota</taxon>
        <taxon>Fungi</taxon>
        <taxon>Dikarya</taxon>
        <taxon>Basidiomycota</taxon>
        <taxon>Agaricomycotina</taxon>
        <taxon>Agaricomycetes</taxon>
        <taxon>Agaricomycetidae</taxon>
        <taxon>Agaricales</taxon>
        <taxon>Marasmiineae</taxon>
        <taxon>Marasmiaceae</taxon>
        <taxon>Marasmius</taxon>
    </lineage>
</organism>
<evidence type="ECO:0000313" key="2">
    <source>
        <dbReference type="EMBL" id="KAL0572991.1"/>
    </source>
</evidence>
<reference evidence="2 3" key="1">
    <citation type="submission" date="2024-02" db="EMBL/GenBank/DDBJ databases">
        <title>A draft genome for the cacao thread blight pathogen Marasmius crinis-equi.</title>
        <authorList>
            <person name="Cohen S.P."/>
            <person name="Baruah I.K."/>
            <person name="Amoako-Attah I."/>
            <person name="Bukari Y."/>
            <person name="Meinhardt L.W."/>
            <person name="Bailey B.A."/>
        </authorList>
    </citation>
    <scope>NUCLEOTIDE SEQUENCE [LARGE SCALE GENOMIC DNA]</scope>
    <source>
        <strain evidence="2 3">GH-76</strain>
    </source>
</reference>
<keyword evidence="1" id="KW-0812">Transmembrane</keyword>
<dbReference type="Proteomes" id="UP001465976">
    <property type="component" value="Unassembled WGS sequence"/>
</dbReference>
<evidence type="ECO:0000313" key="3">
    <source>
        <dbReference type="Proteomes" id="UP001465976"/>
    </source>
</evidence>
<accession>A0ABR3FCF5</accession>
<feature type="transmembrane region" description="Helical" evidence="1">
    <location>
        <begin position="15"/>
        <end position="36"/>
    </location>
</feature>
<keyword evidence="1" id="KW-1133">Transmembrane helix</keyword>
<protein>
    <submittedName>
        <fullName evidence="2">Uncharacterized protein</fullName>
    </submittedName>
</protein>